<dbReference type="EMBL" id="RQHW01000047">
    <property type="protein sequence ID" value="TGN18605.1"/>
    <property type="molecule type" value="Genomic_DNA"/>
</dbReference>
<sequence>MTQRKNKARSRTIYSFVIKTWLHYYLKSKLQKPFLSSEKWEANKKSFLQNRGNKAKEIFFSLGGVYIKIGQFVSNLFHILPEEFLWELQDLQDKVPPRDFSEIEARWAANFSTPMSALFTDLNSNAHASASTAQVHTGYYNGRKVAIKVLYYGIEEEARGDLKTIKRILWIVDRFFIKISGKEVASQLEEMIRKELDLRNELHYLKKTRQSFQNEKDFYFPEPIVEFCTKSILVTEFVEGKKIYDFQPEELAGRKNPYLEKLIRAYMLMIFEFRFFHADPHPGNLIFMETGQLCFIDFGAVQEIGEEESRLLEKLLIAAMRKDYHAMAESLMELGAVGENLKKDELCQILKYSLSKLNRILSSTKNFRNLGFDTLKPGEDLKFLKEIQVSLKRLFSSLKLPPNFLSLHRVLALLLGNFSYLDPARSLFEYAEKPFSMVVLKGGSLRKRWREEGEEIIASTLALPRELNDFLYKLNRGEFKFEWKEEESLSVRRFLLKEQLTFGTLGSLFFYFGIYYAEKSWKEPSLLFYILAGLSFWALARSAWSYQNRK</sequence>
<evidence type="ECO:0000256" key="1">
    <source>
        <dbReference type="SAM" id="Phobius"/>
    </source>
</evidence>
<dbReference type="SUPFAM" id="SSF56112">
    <property type="entry name" value="Protein kinase-like (PK-like)"/>
    <property type="match status" value="1"/>
</dbReference>
<dbReference type="AlphaFoldDB" id="A0A4R9LYR5"/>
<dbReference type="OrthoDB" id="9795390at2"/>
<proteinExistence type="predicted"/>
<keyword evidence="3" id="KW-0418">Kinase</keyword>
<evidence type="ECO:0000259" key="2">
    <source>
        <dbReference type="Pfam" id="PF03109"/>
    </source>
</evidence>
<gene>
    <name evidence="3" type="ORF">EHS15_14605</name>
</gene>
<name>A0A4R9LYR5_9LEPT</name>
<dbReference type="PANTHER" id="PTHR43173">
    <property type="entry name" value="ABC1 FAMILY PROTEIN"/>
    <property type="match status" value="1"/>
</dbReference>
<evidence type="ECO:0000313" key="3">
    <source>
        <dbReference type="EMBL" id="TGN18605.1"/>
    </source>
</evidence>
<reference evidence="3" key="1">
    <citation type="journal article" date="2019" name="PLoS Negl. Trop. Dis.">
        <title>Revisiting the worldwide diversity of Leptospira species in the environment.</title>
        <authorList>
            <person name="Vincent A.T."/>
            <person name="Schiettekatte O."/>
            <person name="Bourhy P."/>
            <person name="Veyrier F.J."/>
            <person name="Picardeau M."/>
        </authorList>
    </citation>
    <scope>NUCLEOTIDE SEQUENCE [LARGE SCALE GENOMIC DNA]</scope>
    <source>
        <strain evidence="3">201300427</strain>
    </source>
</reference>
<organism evidence="3 4">
    <name type="scientific">Leptospira idonii</name>
    <dbReference type="NCBI Taxonomy" id="1193500"/>
    <lineage>
        <taxon>Bacteria</taxon>
        <taxon>Pseudomonadati</taxon>
        <taxon>Spirochaetota</taxon>
        <taxon>Spirochaetia</taxon>
        <taxon>Leptospirales</taxon>
        <taxon>Leptospiraceae</taxon>
        <taxon>Leptospira</taxon>
    </lineage>
</organism>
<feature type="domain" description="ABC1 atypical kinase-like" evidence="2">
    <location>
        <begin position="91"/>
        <end position="330"/>
    </location>
</feature>
<dbReference type="GO" id="GO:0016301">
    <property type="term" value="F:kinase activity"/>
    <property type="evidence" value="ECO:0007669"/>
    <property type="project" value="UniProtKB-KW"/>
</dbReference>
<keyword evidence="1" id="KW-0472">Membrane</keyword>
<keyword evidence="3" id="KW-0808">Transferase</keyword>
<keyword evidence="1" id="KW-1133">Transmembrane helix</keyword>
<dbReference type="RefSeq" id="WP_135761288.1">
    <property type="nucleotide sequence ID" value="NZ_RQHW01000047.1"/>
</dbReference>
<dbReference type="InterPro" id="IPR051130">
    <property type="entry name" value="Mito_struct-func_regulator"/>
</dbReference>
<evidence type="ECO:0000313" key="4">
    <source>
        <dbReference type="Proteomes" id="UP000298058"/>
    </source>
</evidence>
<dbReference type="InterPro" id="IPR004147">
    <property type="entry name" value="ABC1_dom"/>
</dbReference>
<protein>
    <submittedName>
        <fullName evidence="3">AarF/ABC1/UbiB kinase family protein</fullName>
    </submittedName>
</protein>
<keyword evidence="4" id="KW-1185">Reference proteome</keyword>
<keyword evidence="1" id="KW-0812">Transmembrane</keyword>
<feature type="transmembrane region" description="Helical" evidence="1">
    <location>
        <begin position="494"/>
        <end position="514"/>
    </location>
</feature>
<dbReference type="InterPro" id="IPR011009">
    <property type="entry name" value="Kinase-like_dom_sf"/>
</dbReference>
<dbReference type="CDD" id="cd05121">
    <property type="entry name" value="ABC1_ADCK3-like"/>
    <property type="match status" value="1"/>
</dbReference>
<comment type="caution">
    <text evidence="3">The sequence shown here is derived from an EMBL/GenBank/DDBJ whole genome shotgun (WGS) entry which is preliminary data.</text>
</comment>
<feature type="transmembrane region" description="Helical" evidence="1">
    <location>
        <begin position="526"/>
        <end position="544"/>
    </location>
</feature>
<dbReference type="PANTHER" id="PTHR43173:SF19">
    <property type="entry name" value="AARF DOMAIN-CONTAINING PROTEIN KINASE 1"/>
    <property type="match status" value="1"/>
</dbReference>
<dbReference type="Pfam" id="PF03109">
    <property type="entry name" value="ABC1"/>
    <property type="match status" value="1"/>
</dbReference>
<accession>A0A4R9LYR5</accession>
<dbReference type="Proteomes" id="UP000298058">
    <property type="component" value="Unassembled WGS sequence"/>
</dbReference>